<feature type="domain" description="DUF7708" evidence="2">
    <location>
        <begin position="9"/>
        <end position="81"/>
    </location>
</feature>
<comment type="caution">
    <text evidence="3">The sequence shown here is derived from an EMBL/GenBank/DDBJ whole genome shotgun (WGS) entry which is preliminary data.</text>
</comment>
<protein>
    <recommendedName>
        <fullName evidence="2">DUF7708 domain-containing protein</fullName>
    </recommendedName>
</protein>
<proteinExistence type="predicted"/>
<dbReference type="InterPro" id="IPR056125">
    <property type="entry name" value="DUF7708"/>
</dbReference>
<name>A0ABR1P844_DIAER</name>
<evidence type="ECO:0000259" key="2">
    <source>
        <dbReference type="Pfam" id="PF24809"/>
    </source>
</evidence>
<sequence>MNFSQRQGSIYPTNRMKQLVILLYVRYSKFLCHAMSWYHSRWGRFKAAMDQNYYSREVRDKVDRIKDVVKDIEREASLETQGILSQTHEKVTYLEHIIADIRRQNQVADKNRDLSYLDLNQKLDRIRLAIGEMGQNLATSTVTRQLYTSQLAIAQGSASGGAVINHTRQEIEEASRPLLKFMGTHTHDSNATSAMSSNNDPPYTSAGARRVTGQIVTRLQTWISEPKSQILCIISPPFSENRHEATIAAQHIVSVVQNADVPHLAVSVRRLEPGLEVLNTTNQHLETARVVILLYSLIRQLTLLVPEEVGESSSITSLLESLDGTAQSIPSALQAFQALLRHAPSLLVCVIDGLQLLDYPDLEQYVNDLLSILRTGDDGRVLKVLLTSEGFFSSGANLTVDERLDCLHSPRRGPGGGRPGARNLNDVSMSF</sequence>
<evidence type="ECO:0000256" key="1">
    <source>
        <dbReference type="SAM" id="MobiDB-lite"/>
    </source>
</evidence>
<feature type="compositionally biased region" description="Polar residues" evidence="1">
    <location>
        <begin position="189"/>
        <end position="202"/>
    </location>
</feature>
<accession>A0ABR1P844</accession>
<gene>
    <name evidence="3" type="ORF">SLS63_006410</name>
</gene>
<evidence type="ECO:0000313" key="4">
    <source>
        <dbReference type="Proteomes" id="UP001430848"/>
    </source>
</evidence>
<dbReference type="Pfam" id="PF24809">
    <property type="entry name" value="DUF7708"/>
    <property type="match status" value="1"/>
</dbReference>
<evidence type="ECO:0000313" key="3">
    <source>
        <dbReference type="EMBL" id="KAK7728802.1"/>
    </source>
</evidence>
<dbReference type="Proteomes" id="UP001430848">
    <property type="component" value="Unassembled WGS sequence"/>
</dbReference>
<keyword evidence="4" id="KW-1185">Reference proteome</keyword>
<feature type="region of interest" description="Disordered" evidence="1">
    <location>
        <begin position="409"/>
        <end position="431"/>
    </location>
</feature>
<organism evidence="3 4">
    <name type="scientific">Diaporthe eres</name>
    <name type="common">Phomopsis oblonga</name>
    <dbReference type="NCBI Taxonomy" id="83184"/>
    <lineage>
        <taxon>Eukaryota</taxon>
        <taxon>Fungi</taxon>
        <taxon>Dikarya</taxon>
        <taxon>Ascomycota</taxon>
        <taxon>Pezizomycotina</taxon>
        <taxon>Sordariomycetes</taxon>
        <taxon>Sordariomycetidae</taxon>
        <taxon>Diaporthales</taxon>
        <taxon>Diaporthaceae</taxon>
        <taxon>Diaporthe</taxon>
        <taxon>Diaporthe eres species complex</taxon>
    </lineage>
</organism>
<dbReference type="EMBL" id="JAKNSF020000031">
    <property type="protein sequence ID" value="KAK7728802.1"/>
    <property type="molecule type" value="Genomic_DNA"/>
</dbReference>
<feature type="region of interest" description="Disordered" evidence="1">
    <location>
        <begin position="188"/>
        <end position="207"/>
    </location>
</feature>
<reference evidence="3 4" key="1">
    <citation type="submission" date="2024-02" db="EMBL/GenBank/DDBJ databases">
        <title>De novo assembly and annotation of 12 fungi associated with fruit tree decline syndrome in Ontario, Canada.</title>
        <authorList>
            <person name="Sulman M."/>
            <person name="Ellouze W."/>
            <person name="Ilyukhin E."/>
        </authorList>
    </citation>
    <scope>NUCLEOTIDE SEQUENCE [LARGE SCALE GENOMIC DNA]</scope>
    <source>
        <strain evidence="3 4">M169</strain>
    </source>
</reference>